<feature type="region of interest" description="Disordered" evidence="1">
    <location>
        <begin position="31"/>
        <end position="63"/>
    </location>
</feature>
<gene>
    <name evidence="2" type="ORF">NDN08_002711</name>
</gene>
<feature type="compositionally biased region" description="Basic and acidic residues" evidence="1">
    <location>
        <begin position="48"/>
        <end position="58"/>
    </location>
</feature>
<dbReference type="Pfam" id="PF17257">
    <property type="entry name" value="DUF5323"/>
    <property type="match status" value="1"/>
</dbReference>
<organism evidence="2 3">
    <name type="scientific">Rhodosorus marinus</name>
    <dbReference type="NCBI Taxonomy" id="101924"/>
    <lineage>
        <taxon>Eukaryota</taxon>
        <taxon>Rhodophyta</taxon>
        <taxon>Stylonematophyceae</taxon>
        <taxon>Stylonematales</taxon>
        <taxon>Stylonemataceae</taxon>
        <taxon>Rhodosorus</taxon>
    </lineage>
</organism>
<evidence type="ECO:0000313" key="3">
    <source>
        <dbReference type="Proteomes" id="UP001157974"/>
    </source>
</evidence>
<dbReference type="EMBL" id="JAMWBK010000004">
    <property type="protein sequence ID" value="KAJ8906217.1"/>
    <property type="molecule type" value="Genomic_DNA"/>
</dbReference>
<dbReference type="GO" id="GO:0003735">
    <property type="term" value="F:structural constituent of ribosome"/>
    <property type="evidence" value="ECO:0007669"/>
    <property type="project" value="InterPro"/>
</dbReference>
<reference evidence="2 3" key="1">
    <citation type="journal article" date="2023" name="Nat. Commun.">
        <title>Origin of minicircular mitochondrial genomes in red algae.</title>
        <authorList>
            <person name="Lee Y."/>
            <person name="Cho C.H."/>
            <person name="Lee Y.M."/>
            <person name="Park S.I."/>
            <person name="Yang J.H."/>
            <person name="West J.A."/>
            <person name="Bhattacharya D."/>
            <person name="Yoon H.S."/>
        </authorList>
    </citation>
    <scope>NUCLEOTIDE SEQUENCE [LARGE SCALE GENOMIC DNA]</scope>
    <source>
        <strain evidence="2 3">CCMP1338</strain>
        <tissue evidence="2">Whole cell</tissue>
    </source>
</reference>
<dbReference type="GO" id="GO:0019843">
    <property type="term" value="F:rRNA binding"/>
    <property type="evidence" value="ECO:0007669"/>
    <property type="project" value="InterPro"/>
</dbReference>
<dbReference type="Proteomes" id="UP001157974">
    <property type="component" value="Unassembled WGS sequence"/>
</dbReference>
<dbReference type="GO" id="GO:0009507">
    <property type="term" value="C:chloroplast"/>
    <property type="evidence" value="ECO:0007669"/>
    <property type="project" value="InterPro"/>
</dbReference>
<keyword evidence="3" id="KW-1185">Reference proteome</keyword>
<feature type="compositionally biased region" description="Basic residues" evidence="1">
    <location>
        <begin position="31"/>
        <end position="47"/>
    </location>
</feature>
<dbReference type="InterPro" id="IPR020526">
    <property type="entry name" value="Ribosomal_cL38"/>
</dbReference>
<comment type="caution">
    <text evidence="2">The sequence shown here is derived from an EMBL/GenBank/DDBJ whole genome shotgun (WGS) entry which is preliminary data.</text>
</comment>
<accession>A0AAV8UYS5</accession>
<dbReference type="GO" id="GO:0005840">
    <property type="term" value="C:ribosome"/>
    <property type="evidence" value="ECO:0007669"/>
    <property type="project" value="InterPro"/>
</dbReference>
<dbReference type="AlphaFoldDB" id="A0AAV8UYS5"/>
<name>A0AAV8UYS5_9RHOD</name>
<proteinExistence type="predicted"/>
<evidence type="ECO:0000313" key="2">
    <source>
        <dbReference type="EMBL" id="KAJ8906217.1"/>
    </source>
</evidence>
<protein>
    <submittedName>
        <fullName evidence="2">Uncharacterized protein</fullName>
    </submittedName>
</protein>
<evidence type="ECO:0000256" key="1">
    <source>
        <dbReference type="SAM" id="MobiDB-lite"/>
    </source>
</evidence>
<dbReference type="GO" id="GO:0006412">
    <property type="term" value="P:translation"/>
    <property type="evidence" value="ECO:0007669"/>
    <property type="project" value="InterPro"/>
</dbReference>
<sequence>MAFVSSTGIRFSSGNATVCNRKGVIQMAHHVQKKGAKKHDRYRPKKRSNYDINRKKPEYAVNPLADPSLPPYYVVTEKAEPVAEE</sequence>